<organism evidence="6 7">
    <name type="scientific">Natronobacterium lacisalsi AJ5</name>
    <dbReference type="NCBI Taxonomy" id="358396"/>
    <lineage>
        <taxon>Archaea</taxon>
        <taxon>Methanobacteriati</taxon>
        <taxon>Methanobacteriota</taxon>
        <taxon>Stenosarchaea group</taxon>
        <taxon>Halobacteria</taxon>
        <taxon>Halobacteriales</taxon>
        <taxon>Natrialbaceae</taxon>
        <taxon>Natronobacterium</taxon>
    </lineage>
</organism>
<sequence>MLEVTPGETTCPVASAAPNATAVKRSVSAGDVCHSAVTVESEGEEEAEHRYVSERIEGGCFCATLSRFDCVFDVEGVSDGSLLVSVIVEDRETIGRIVDALERDATAVRLRRLTQSPNEAETSLEIDTTKITEKQREAVELAVELGYYGRPREATLEDLADELGISKSAVSQRLNAVETTLVRSFTDS</sequence>
<dbReference type="STRING" id="358396.CHINAEXTREME_13190"/>
<evidence type="ECO:0000313" key="7">
    <source>
        <dbReference type="Proteomes" id="UP000011555"/>
    </source>
</evidence>
<dbReference type="EMBL" id="CP019285">
    <property type="protein sequence ID" value="APW98674.1"/>
    <property type="molecule type" value="Genomic_DNA"/>
</dbReference>
<dbReference type="InterPro" id="IPR007050">
    <property type="entry name" value="HTH_bacterioopsin"/>
</dbReference>
<reference evidence="6 7" key="2">
    <citation type="journal article" date="2014" name="PLoS Genet.">
        <title>Phylogenetically driven sequencing of extremely halophilic archaea reveals strategies for static and dynamic osmo-response.</title>
        <authorList>
            <person name="Becker E.A."/>
            <person name="Seitzer P.M."/>
            <person name="Tritt A."/>
            <person name="Larsen D."/>
            <person name="Krusor M."/>
            <person name="Yao A.I."/>
            <person name="Wu D."/>
            <person name="Madern D."/>
            <person name="Eisen J.A."/>
            <person name="Darling A.E."/>
            <person name="Facciotti M.T."/>
        </authorList>
    </citation>
    <scope>NUCLEOTIDE SEQUENCE [LARGE SCALE GENOMIC DNA]</scope>
    <source>
        <strain evidence="6 7">AJ5</strain>
    </source>
</reference>
<evidence type="ECO:0000313" key="5">
    <source>
        <dbReference type="EMBL" id="APW98674.1"/>
    </source>
</evidence>
<keyword evidence="2" id="KW-0804">Transcription</keyword>
<reference evidence="5 8" key="1">
    <citation type="journal article" date="2011" name="J. Bacteriol.">
        <title>Genome sequence of Halobiforma lacisalsi AJ5, an extremely halophilic archaeon which harbors a bop gene.</title>
        <authorList>
            <person name="Jiang X."/>
            <person name="Wang S."/>
            <person name="Cheng H."/>
            <person name="Huo Y."/>
            <person name="Zhang X."/>
            <person name="Zhu X."/>
            <person name="Han X."/>
            <person name="Ni P."/>
            <person name="Wu M."/>
        </authorList>
    </citation>
    <scope>NUCLEOTIDE SEQUENCE [LARGE SCALE GENOMIC DNA]</scope>
    <source>
        <strain evidence="5 8">AJ5</strain>
    </source>
</reference>
<evidence type="ECO:0000313" key="8">
    <source>
        <dbReference type="Proteomes" id="UP000186547"/>
    </source>
</evidence>
<dbReference type="InterPro" id="IPR013324">
    <property type="entry name" value="RNA_pol_sigma_r3/r4-like"/>
</dbReference>
<name>M0LKM2_NATLA</name>
<feature type="domain" description="HTH bat-type" evidence="3">
    <location>
        <begin position="131"/>
        <end position="182"/>
    </location>
</feature>
<dbReference type="Pfam" id="PF24277">
    <property type="entry name" value="DmsR_N"/>
    <property type="match status" value="1"/>
</dbReference>
<dbReference type="AlphaFoldDB" id="M0LKM2"/>
<dbReference type="Pfam" id="PF04967">
    <property type="entry name" value="HTH_10"/>
    <property type="match status" value="1"/>
</dbReference>
<keyword evidence="1" id="KW-0805">Transcription regulation</keyword>
<keyword evidence="7" id="KW-1185">Reference proteome</keyword>
<dbReference type="SUPFAM" id="SSF88659">
    <property type="entry name" value="Sigma3 and sigma4 domains of RNA polymerase sigma factors"/>
    <property type="match status" value="1"/>
</dbReference>
<proteinExistence type="predicted"/>
<evidence type="ECO:0000313" key="6">
    <source>
        <dbReference type="EMBL" id="EMA32545.1"/>
    </source>
</evidence>
<evidence type="ECO:0000256" key="1">
    <source>
        <dbReference type="ARBA" id="ARBA00023015"/>
    </source>
</evidence>
<evidence type="ECO:0000256" key="2">
    <source>
        <dbReference type="ARBA" id="ARBA00023163"/>
    </source>
</evidence>
<reference evidence="5" key="3">
    <citation type="submission" date="2017-01" db="EMBL/GenBank/DDBJ databases">
        <authorList>
            <person name="Mah S.A."/>
            <person name="Swanson W.J."/>
            <person name="Moy G.W."/>
            <person name="Vacquier V.D."/>
        </authorList>
    </citation>
    <scope>NUCLEOTIDE SEQUENCE</scope>
    <source>
        <strain evidence="5">AJ5</strain>
    </source>
</reference>
<evidence type="ECO:0000259" key="4">
    <source>
        <dbReference type="Pfam" id="PF24277"/>
    </source>
</evidence>
<protein>
    <submittedName>
        <fullName evidence="5">Bacterio-opsin activator</fullName>
    </submittedName>
    <submittedName>
        <fullName evidence="6">DNA binding protein</fullName>
    </submittedName>
</protein>
<dbReference type="eggNOG" id="arCOG02281">
    <property type="taxonomic scope" value="Archaea"/>
</dbReference>
<gene>
    <name evidence="6" type="ORF">C445_10527</name>
    <name evidence="5" type="ORF">CHINAEXTREME_13190</name>
</gene>
<evidence type="ECO:0000259" key="3">
    <source>
        <dbReference type="Pfam" id="PF04967"/>
    </source>
</evidence>
<accession>M0LKM2</accession>
<dbReference type="Proteomes" id="UP000186547">
    <property type="component" value="Chromosome"/>
</dbReference>
<dbReference type="PANTHER" id="PTHR34236">
    <property type="entry name" value="DIMETHYL SULFOXIDE REDUCTASE TRANSCRIPTIONAL ACTIVATOR"/>
    <property type="match status" value="1"/>
</dbReference>
<dbReference type="InterPro" id="IPR056433">
    <property type="entry name" value="DmsR-like_N"/>
</dbReference>
<dbReference type="Proteomes" id="UP000011555">
    <property type="component" value="Unassembled WGS sequence"/>
</dbReference>
<dbReference type="EMBL" id="AOLZ01000039">
    <property type="protein sequence ID" value="EMA32545.1"/>
    <property type="molecule type" value="Genomic_DNA"/>
</dbReference>
<feature type="domain" description="DmsR-like N-terminal" evidence="4">
    <location>
        <begin position="8"/>
        <end position="116"/>
    </location>
</feature>
<dbReference type="KEGG" id="hlc:CHINAEXTREME13190"/>
<dbReference type="PANTHER" id="PTHR34236:SF1">
    <property type="entry name" value="DIMETHYL SULFOXIDE REDUCTASE TRANSCRIPTIONAL ACTIVATOR"/>
    <property type="match status" value="1"/>
</dbReference>